<accession>A0A918PMN3</accession>
<dbReference type="Gene3D" id="3.40.50.1240">
    <property type="entry name" value="Phosphoglycerate mutase-like"/>
    <property type="match status" value="1"/>
</dbReference>
<proteinExistence type="predicted"/>
<protein>
    <recommendedName>
        <fullName evidence="3">Phosphohistidine phosphatase</fullName>
    </recommendedName>
</protein>
<evidence type="ECO:0000313" key="1">
    <source>
        <dbReference type="EMBL" id="GGZ16107.1"/>
    </source>
</evidence>
<sequence length="159" mass="17500">MIKRLILQRHGTALTGSGQAEDFNRKLSQSGISKILGIADIIKQKNIDIDLLLCSSAVRTRQTASLMGDKLSLAEEIYMDDLYLADIETMMAAISAVREDLNTVILIGHNPGISGLLAYLIGEYRINFSPGMLVIIDFQAESWEIAMNRAMGSLVEIIE</sequence>
<dbReference type="SUPFAM" id="SSF53254">
    <property type="entry name" value="Phosphoglycerate mutase-like"/>
    <property type="match status" value="1"/>
</dbReference>
<evidence type="ECO:0000313" key="2">
    <source>
        <dbReference type="Proteomes" id="UP000619457"/>
    </source>
</evidence>
<comment type="caution">
    <text evidence="1">The sequence shown here is derived from an EMBL/GenBank/DDBJ whole genome shotgun (WGS) entry which is preliminary data.</text>
</comment>
<dbReference type="RefSeq" id="WP_018474197.1">
    <property type="nucleotide sequence ID" value="NZ_BMWX01000001.1"/>
</dbReference>
<keyword evidence="2" id="KW-1185">Reference proteome</keyword>
<dbReference type="InterPro" id="IPR013078">
    <property type="entry name" value="His_Pase_superF_clade-1"/>
</dbReference>
<dbReference type="AlphaFoldDB" id="A0A918PMN3"/>
<dbReference type="InterPro" id="IPR029033">
    <property type="entry name" value="His_PPase_superfam"/>
</dbReference>
<dbReference type="EMBL" id="BMWX01000001">
    <property type="protein sequence ID" value="GGZ16107.1"/>
    <property type="molecule type" value="Genomic_DNA"/>
</dbReference>
<evidence type="ECO:0008006" key="3">
    <source>
        <dbReference type="Google" id="ProtNLM"/>
    </source>
</evidence>
<dbReference type="PANTHER" id="PTHR47623:SF1">
    <property type="entry name" value="OS09G0287300 PROTEIN"/>
    <property type="match status" value="1"/>
</dbReference>
<gene>
    <name evidence="1" type="ORF">GCM10007049_05460</name>
</gene>
<reference evidence="1" key="2">
    <citation type="submission" date="2020-09" db="EMBL/GenBank/DDBJ databases">
        <authorList>
            <person name="Sun Q."/>
            <person name="Kim S."/>
        </authorList>
    </citation>
    <scope>NUCLEOTIDE SEQUENCE</scope>
    <source>
        <strain evidence="1">KCTC 12368</strain>
    </source>
</reference>
<dbReference type="CDD" id="cd07067">
    <property type="entry name" value="HP_PGM_like"/>
    <property type="match status" value="1"/>
</dbReference>
<dbReference type="PANTHER" id="PTHR47623">
    <property type="entry name" value="OS09G0287300 PROTEIN"/>
    <property type="match status" value="1"/>
</dbReference>
<name>A0A918PMN3_9BACT</name>
<reference evidence="1" key="1">
    <citation type="journal article" date="2014" name="Int. J. Syst. Evol. Microbiol.">
        <title>Complete genome sequence of Corynebacterium casei LMG S-19264T (=DSM 44701T), isolated from a smear-ripened cheese.</title>
        <authorList>
            <consortium name="US DOE Joint Genome Institute (JGI-PGF)"/>
            <person name="Walter F."/>
            <person name="Albersmeier A."/>
            <person name="Kalinowski J."/>
            <person name="Ruckert C."/>
        </authorList>
    </citation>
    <scope>NUCLEOTIDE SEQUENCE</scope>
    <source>
        <strain evidence="1">KCTC 12368</strain>
    </source>
</reference>
<organism evidence="1 2">
    <name type="scientific">Echinicola pacifica</name>
    <dbReference type="NCBI Taxonomy" id="346377"/>
    <lineage>
        <taxon>Bacteria</taxon>
        <taxon>Pseudomonadati</taxon>
        <taxon>Bacteroidota</taxon>
        <taxon>Cytophagia</taxon>
        <taxon>Cytophagales</taxon>
        <taxon>Cyclobacteriaceae</taxon>
        <taxon>Echinicola</taxon>
    </lineage>
</organism>
<dbReference type="Proteomes" id="UP000619457">
    <property type="component" value="Unassembled WGS sequence"/>
</dbReference>